<evidence type="ECO:0000313" key="5">
    <source>
        <dbReference type="EMBL" id="PYE19951.1"/>
    </source>
</evidence>
<evidence type="ECO:0000256" key="1">
    <source>
        <dbReference type="ARBA" id="ARBA00023015"/>
    </source>
</evidence>
<dbReference type="AlphaFoldDB" id="A0A318S685"/>
<dbReference type="RefSeq" id="WP_110468293.1">
    <property type="nucleotide sequence ID" value="NZ_QJSP01000002.1"/>
</dbReference>
<keyword evidence="3" id="KW-0804">Transcription</keyword>
<sequence length="156" mass="17257">MTRVDQVDDLIEVLARYAQIRERLAAMRLRTPDGIVETAAYNCLFRLADAPARSGELAEAMFADPSTISRHVAHLVRLGYVRREADPNDGRATILVATDTGRERVSELRSRRGEQLRAMMNDWAESDVNALTTLMGRFVEDAEATLACSASDEGSS</sequence>
<dbReference type="Pfam" id="PF12802">
    <property type="entry name" value="MarR_2"/>
    <property type="match status" value="1"/>
</dbReference>
<evidence type="ECO:0000259" key="4">
    <source>
        <dbReference type="PROSITE" id="PS50995"/>
    </source>
</evidence>
<dbReference type="PANTHER" id="PTHR33164:SF57">
    <property type="entry name" value="MARR-FAMILY TRANSCRIPTIONAL REGULATOR"/>
    <property type="match status" value="1"/>
</dbReference>
<name>A0A318S685_WILLI</name>
<dbReference type="PROSITE" id="PS50995">
    <property type="entry name" value="HTH_MARR_2"/>
    <property type="match status" value="1"/>
</dbReference>
<protein>
    <submittedName>
        <fullName evidence="5">DNA-binding MarR family transcriptional regulator</fullName>
    </submittedName>
</protein>
<dbReference type="InterPro" id="IPR023187">
    <property type="entry name" value="Tscrpt_reg_MarR-type_CS"/>
</dbReference>
<keyword evidence="2 5" id="KW-0238">DNA-binding</keyword>
<dbReference type="GO" id="GO:0003700">
    <property type="term" value="F:DNA-binding transcription factor activity"/>
    <property type="evidence" value="ECO:0007669"/>
    <property type="project" value="InterPro"/>
</dbReference>
<keyword evidence="6" id="KW-1185">Reference proteome</keyword>
<gene>
    <name evidence="5" type="ORF">DFR67_10289</name>
</gene>
<dbReference type="GO" id="GO:0003677">
    <property type="term" value="F:DNA binding"/>
    <property type="evidence" value="ECO:0007669"/>
    <property type="project" value="UniProtKB-KW"/>
</dbReference>
<dbReference type="EMBL" id="QJSP01000002">
    <property type="protein sequence ID" value="PYE19951.1"/>
    <property type="molecule type" value="Genomic_DNA"/>
</dbReference>
<dbReference type="InterPro" id="IPR036390">
    <property type="entry name" value="WH_DNA-bd_sf"/>
</dbReference>
<dbReference type="Proteomes" id="UP000247591">
    <property type="component" value="Unassembled WGS sequence"/>
</dbReference>
<dbReference type="GO" id="GO:0006950">
    <property type="term" value="P:response to stress"/>
    <property type="evidence" value="ECO:0007669"/>
    <property type="project" value="TreeGrafter"/>
</dbReference>
<dbReference type="PANTHER" id="PTHR33164">
    <property type="entry name" value="TRANSCRIPTIONAL REGULATOR, MARR FAMILY"/>
    <property type="match status" value="1"/>
</dbReference>
<evidence type="ECO:0000256" key="3">
    <source>
        <dbReference type="ARBA" id="ARBA00023163"/>
    </source>
</evidence>
<dbReference type="OrthoDB" id="5148120at2"/>
<dbReference type="InterPro" id="IPR036388">
    <property type="entry name" value="WH-like_DNA-bd_sf"/>
</dbReference>
<evidence type="ECO:0000256" key="2">
    <source>
        <dbReference type="ARBA" id="ARBA00023125"/>
    </source>
</evidence>
<organism evidence="5 6">
    <name type="scientific">Williamsia limnetica</name>
    <dbReference type="NCBI Taxonomy" id="882452"/>
    <lineage>
        <taxon>Bacteria</taxon>
        <taxon>Bacillati</taxon>
        <taxon>Actinomycetota</taxon>
        <taxon>Actinomycetes</taxon>
        <taxon>Mycobacteriales</taxon>
        <taxon>Nocardiaceae</taxon>
        <taxon>Williamsia</taxon>
    </lineage>
</organism>
<evidence type="ECO:0000313" key="6">
    <source>
        <dbReference type="Proteomes" id="UP000247591"/>
    </source>
</evidence>
<dbReference type="SUPFAM" id="SSF46785">
    <property type="entry name" value="Winged helix' DNA-binding domain"/>
    <property type="match status" value="1"/>
</dbReference>
<accession>A0A318S685</accession>
<dbReference type="InterPro" id="IPR039422">
    <property type="entry name" value="MarR/SlyA-like"/>
</dbReference>
<comment type="caution">
    <text evidence="5">The sequence shown here is derived from an EMBL/GenBank/DDBJ whole genome shotgun (WGS) entry which is preliminary data.</text>
</comment>
<dbReference type="InterPro" id="IPR000835">
    <property type="entry name" value="HTH_MarR-typ"/>
</dbReference>
<feature type="domain" description="HTH marR-type" evidence="4">
    <location>
        <begin position="1"/>
        <end position="140"/>
    </location>
</feature>
<proteinExistence type="predicted"/>
<keyword evidence="1" id="KW-0805">Transcription regulation</keyword>
<dbReference type="PROSITE" id="PS01117">
    <property type="entry name" value="HTH_MARR_1"/>
    <property type="match status" value="1"/>
</dbReference>
<dbReference type="SMART" id="SM00347">
    <property type="entry name" value="HTH_MARR"/>
    <property type="match status" value="1"/>
</dbReference>
<dbReference type="Gene3D" id="1.10.10.10">
    <property type="entry name" value="Winged helix-like DNA-binding domain superfamily/Winged helix DNA-binding domain"/>
    <property type="match status" value="1"/>
</dbReference>
<reference evidence="5 6" key="1">
    <citation type="submission" date="2018-06" db="EMBL/GenBank/DDBJ databases">
        <title>Genomic Encyclopedia of Type Strains, Phase IV (KMG-IV): sequencing the most valuable type-strain genomes for metagenomic binning, comparative biology and taxonomic classification.</title>
        <authorList>
            <person name="Goeker M."/>
        </authorList>
    </citation>
    <scope>NUCLEOTIDE SEQUENCE [LARGE SCALE GENOMIC DNA]</scope>
    <source>
        <strain evidence="5 6">DSM 45521</strain>
    </source>
</reference>